<dbReference type="AlphaFoldDB" id="A0A7W5EYM6"/>
<dbReference type="CDD" id="cd04081">
    <property type="entry name" value="CBM35_galactosidase-like"/>
    <property type="match status" value="1"/>
</dbReference>
<evidence type="ECO:0000313" key="2">
    <source>
        <dbReference type="EMBL" id="MBB3073575.1"/>
    </source>
</evidence>
<name>A0A7W5EYM6_9ACTN</name>
<proteinExistence type="predicted"/>
<sequence>MPRAARATTPRPLTAPSGDRKAGDLYLGGKLTFNKVVVDRPGTYQVKVAYVSGDARPVEVSANGGEATSHEFPSTGDRGTVETVSVPVTLKAGADPIPFDSGSGYAPDIDLTRRAEVVLTAMIEMLVPPRPGHVDSVGGRTATVSYAGTTRTSRRAPGGSLTLRDLAP</sequence>
<protein>
    <submittedName>
        <fullName evidence="2">Uncharacterized protein</fullName>
    </submittedName>
</protein>
<dbReference type="InterPro" id="IPR008979">
    <property type="entry name" value="Galactose-bd-like_sf"/>
</dbReference>
<feature type="compositionally biased region" description="Low complexity" evidence="1">
    <location>
        <begin position="1"/>
        <end position="16"/>
    </location>
</feature>
<dbReference type="Proteomes" id="UP000572907">
    <property type="component" value="Unassembled WGS sequence"/>
</dbReference>
<accession>A0A7W5EYM6</accession>
<comment type="caution">
    <text evidence="2">The sequence shown here is derived from an EMBL/GenBank/DDBJ whole genome shotgun (WGS) entry which is preliminary data.</text>
</comment>
<feature type="region of interest" description="Disordered" evidence="1">
    <location>
        <begin position="148"/>
        <end position="168"/>
    </location>
</feature>
<feature type="region of interest" description="Disordered" evidence="1">
    <location>
        <begin position="1"/>
        <end position="21"/>
    </location>
</feature>
<dbReference type="Gene3D" id="2.60.120.260">
    <property type="entry name" value="Galactose-binding domain-like"/>
    <property type="match status" value="1"/>
</dbReference>
<dbReference type="SUPFAM" id="SSF49785">
    <property type="entry name" value="Galactose-binding domain-like"/>
    <property type="match status" value="1"/>
</dbReference>
<evidence type="ECO:0000313" key="3">
    <source>
        <dbReference type="Proteomes" id="UP000572907"/>
    </source>
</evidence>
<reference evidence="2 3" key="1">
    <citation type="submission" date="2020-08" db="EMBL/GenBank/DDBJ databases">
        <title>Genomic Encyclopedia of Type Strains, Phase III (KMG-III): the genomes of soil and plant-associated and newly described type strains.</title>
        <authorList>
            <person name="Whitman W."/>
        </authorList>
    </citation>
    <scope>NUCLEOTIDE SEQUENCE [LARGE SCALE GENOMIC DNA]</scope>
    <source>
        <strain evidence="2 3">CECT 3237</strain>
    </source>
</reference>
<organism evidence="2 3">
    <name type="scientific">Streptomyces violarus</name>
    <dbReference type="NCBI Taxonomy" id="67380"/>
    <lineage>
        <taxon>Bacteria</taxon>
        <taxon>Bacillati</taxon>
        <taxon>Actinomycetota</taxon>
        <taxon>Actinomycetes</taxon>
        <taxon>Kitasatosporales</taxon>
        <taxon>Streptomycetaceae</taxon>
        <taxon>Streptomyces</taxon>
    </lineage>
</organism>
<evidence type="ECO:0000256" key="1">
    <source>
        <dbReference type="SAM" id="MobiDB-lite"/>
    </source>
</evidence>
<dbReference type="EMBL" id="JACHXE010000001">
    <property type="protein sequence ID" value="MBB3073575.1"/>
    <property type="molecule type" value="Genomic_DNA"/>
</dbReference>
<feature type="region of interest" description="Disordered" evidence="1">
    <location>
        <begin position="60"/>
        <end position="80"/>
    </location>
</feature>
<gene>
    <name evidence="2" type="ORF">FHS41_000044</name>
</gene>
<keyword evidence="3" id="KW-1185">Reference proteome</keyword>